<dbReference type="InterPro" id="IPR009050">
    <property type="entry name" value="Globin-like_sf"/>
</dbReference>
<organism evidence="7 8">
    <name type="scientific">Jhaorihella thermophila</name>
    <dbReference type="NCBI Taxonomy" id="488547"/>
    <lineage>
        <taxon>Bacteria</taxon>
        <taxon>Pseudomonadati</taxon>
        <taxon>Pseudomonadota</taxon>
        <taxon>Alphaproteobacteria</taxon>
        <taxon>Rhodobacterales</taxon>
        <taxon>Paracoccaceae</taxon>
        <taxon>Jhaorihella</taxon>
    </lineage>
</organism>
<comment type="cofactor">
    <cofactor evidence="1">
        <name>heme</name>
        <dbReference type="ChEBI" id="CHEBI:30413"/>
    </cofactor>
</comment>
<keyword evidence="4 6" id="KW-0479">Metal-binding</keyword>
<dbReference type="Proteomes" id="UP000236742">
    <property type="component" value="Unassembled WGS sequence"/>
</dbReference>
<feature type="binding site" description="distal binding residue" evidence="6">
    <location>
        <position position="52"/>
    </location>
    <ligand>
        <name>heme</name>
        <dbReference type="ChEBI" id="CHEBI:30413"/>
    </ligand>
    <ligandPart>
        <name>Fe</name>
        <dbReference type="ChEBI" id="CHEBI:18248"/>
    </ligandPart>
</feature>
<name>A0A1H5X990_9RHOB</name>
<dbReference type="OrthoDB" id="9795814at2"/>
<dbReference type="InterPro" id="IPR012292">
    <property type="entry name" value="Globin/Proto"/>
</dbReference>
<dbReference type="InterPro" id="IPR001486">
    <property type="entry name" value="Hemoglobin_trunc"/>
</dbReference>
<keyword evidence="5 6" id="KW-0408">Iron</keyword>
<keyword evidence="8" id="KW-1185">Reference proteome</keyword>
<evidence type="ECO:0000313" key="8">
    <source>
        <dbReference type="Proteomes" id="UP000236742"/>
    </source>
</evidence>
<evidence type="ECO:0000256" key="6">
    <source>
        <dbReference type="PIRSR" id="PIRSR601486-1"/>
    </source>
</evidence>
<dbReference type="GO" id="GO:0020037">
    <property type="term" value="F:heme binding"/>
    <property type="evidence" value="ECO:0007669"/>
    <property type="project" value="InterPro"/>
</dbReference>
<keyword evidence="2" id="KW-0813">Transport</keyword>
<dbReference type="Gene3D" id="1.10.490.10">
    <property type="entry name" value="Globins"/>
    <property type="match status" value="1"/>
</dbReference>
<protein>
    <submittedName>
        <fullName evidence="7">Hemoglobin</fullName>
    </submittedName>
</protein>
<dbReference type="RefSeq" id="WP_104008449.1">
    <property type="nucleotide sequence ID" value="NZ_FNVD01000010.1"/>
</dbReference>
<reference evidence="7 8" key="1">
    <citation type="submission" date="2016-10" db="EMBL/GenBank/DDBJ databases">
        <authorList>
            <person name="de Groot N.N."/>
        </authorList>
    </citation>
    <scope>NUCLEOTIDE SEQUENCE [LARGE SCALE GENOMIC DNA]</scope>
    <source>
        <strain evidence="7 8">DSM 23413</strain>
    </source>
</reference>
<proteinExistence type="predicted"/>
<keyword evidence="3 6" id="KW-0349">Heme</keyword>
<dbReference type="GO" id="GO:0019825">
    <property type="term" value="F:oxygen binding"/>
    <property type="evidence" value="ECO:0007669"/>
    <property type="project" value="InterPro"/>
</dbReference>
<sequence length="124" mass="13877">MAQILYQRLGEIDGIRKLVDDVVEAHMHNPVIQARFLPYRDRPEDLANAKKHLTDFFAAGAGGPIDYTGRSLLDAHRGMNISAGEYMAATDDIMDQLERHGIDEETRKDVLVIAFALKDEIIAV</sequence>
<dbReference type="Pfam" id="PF01152">
    <property type="entry name" value="Bac_globin"/>
    <property type="match status" value="1"/>
</dbReference>
<dbReference type="EMBL" id="FNVD01000010">
    <property type="protein sequence ID" value="SEG07927.1"/>
    <property type="molecule type" value="Genomic_DNA"/>
</dbReference>
<dbReference type="GO" id="GO:0046872">
    <property type="term" value="F:metal ion binding"/>
    <property type="evidence" value="ECO:0007669"/>
    <property type="project" value="UniProtKB-KW"/>
</dbReference>
<evidence type="ECO:0000313" key="7">
    <source>
        <dbReference type="EMBL" id="SEG07927.1"/>
    </source>
</evidence>
<dbReference type="CDD" id="cd00454">
    <property type="entry name" value="TrHb1_N"/>
    <property type="match status" value="1"/>
</dbReference>
<dbReference type="AlphaFoldDB" id="A0A1H5X990"/>
<accession>A0A1H5X990</accession>
<dbReference type="PROSITE" id="PS01213">
    <property type="entry name" value="GLOBIN_FAM_2"/>
    <property type="match status" value="1"/>
</dbReference>
<gene>
    <name evidence="7" type="ORF">SAMN05421751_11034</name>
</gene>
<evidence type="ECO:0000256" key="4">
    <source>
        <dbReference type="ARBA" id="ARBA00022723"/>
    </source>
</evidence>
<dbReference type="GO" id="GO:0015671">
    <property type="term" value="P:oxygen transport"/>
    <property type="evidence" value="ECO:0007669"/>
    <property type="project" value="InterPro"/>
</dbReference>
<evidence type="ECO:0000256" key="2">
    <source>
        <dbReference type="ARBA" id="ARBA00022448"/>
    </source>
</evidence>
<dbReference type="SUPFAM" id="SSF46458">
    <property type="entry name" value="Globin-like"/>
    <property type="match status" value="1"/>
</dbReference>
<dbReference type="InterPro" id="IPR019795">
    <property type="entry name" value="Globin_bac-like_CS"/>
</dbReference>
<evidence type="ECO:0000256" key="3">
    <source>
        <dbReference type="ARBA" id="ARBA00022617"/>
    </source>
</evidence>
<evidence type="ECO:0000256" key="5">
    <source>
        <dbReference type="ARBA" id="ARBA00023004"/>
    </source>
</evidence>
<evidence type="ECO:0000256" key="1">
    <source>
        <dbReference type="ARBA" id="ARBA00001971"/>
    </source>
</evidence>
<feature type="binding site" description="distal binding residue" evidence="6">
    <location>
        <position position="76"/>
    </location>
    <ligand>
        <name>heme</name>
        <dbReference type="ChEBI" id="CHEBI:30413"/>
    </ligand>
    <ligandPart>
        <name>Fe</name>
        <dbReference type="ChEBI" id="CHEBI:18248"/>
    </ligandPart>
</feature>